<dbReference type="Proteomes" id="UP000579647">
    <property type="component" value="Unassembled WGS sequence"/>
</dbReference>
<comment type="caution">
    <text evidence="2">The sequence shown here is derived from an EMBL/GenBank/DDBJ whole genome shotgun (WGS) entry which is preliminary data.</text>
</comment>
<feature type="transmembrane region" description="Helical" evidence="1">
    <location>
        <begin position="12"/>
        <end position="32"/>
    </location>
</feature>
<feature type="transmembrane region" description="Helical" evidence="1">
    <location>
        <begin position="147"/>
        <end position="166"/>
    </location>
</feature>
<feature type="transmembrane region" description="Helical" evidence="1">
    <location>
        <begin position="72"/>
        <end position="91"/>
    </location>
</feature>
<reference evidence="2 3" key="1">
    <citation type="submission" date="2020-08" db="EMBL/GenBank/DDBJ databases">
        <title>Sequencing the genomes of 1000 actinobacteria strains.</title>
        <authorList>
            <person name="Klenk H.-P."/>
        </authorList>
    </citation>
    <scope>NUCLEOTIDE SEQUENCE [LARGE SCALE GENOMIC DNA]</scope>
    <source>
        <strain evidence="2 3">DSM 44598</strain>
    </source>
</reference>
<feature type="transmembrane region" description="Helical" evidence="1">
    <location>
        <begin position="172"/>
        <end position="192"/>
    </location>
</feature>
<protein>
    <recommendedName>
        <fullName evidence="4">Glycosyltransferase RgtA/B/C/D-like domain-containing protein</fullName>
    </recommendedName>
</protein>
<feature type="transmembrane region" description="Helical" evidence="1">
    <location>
        <begin position="458"/>
        <end position="477"/>
    </location>
</feature>
<feature type="transmembrane region" description="Helical" evidence="1">
    <location>
        <begin position="364"/>
        <end position="386"/>
    </location>
</feature>
<name>A0A840W9A8_9ACTN</name>
<feature type="transmembrane region" description="Helical" evidence="1">
    <location>
        <begin position="489"/>
        <end position="508"/>
    </location>
</feature>
<dbReference type="RefSeq" id="WP_184366101.1">
    <property type="nucleotide sequence ID" value="NZ_BAAAKM010000019.1"/>
</dbReference>
<feature type="transmembrane region" description="Helical" evidence="1">
    <location>
        <begin position="529"/>
        <end position="554"/>
    </location>
</feature>
<feature type="transmembrane region" description="Helical" evidence="1">
    <location>
        <begin position="39"/>
        <end position="60"/>
    </location>
</feature>
<feature type="transmembrane region" description="Helical" evidence="1">
    <location>
        <begin position="224"/>
        <end position="242"/>
    </location>
</feature>
<evidence type="ECO:0008006" key="4">
    <source>
        <dbReference type="Google" id="ProtNLM"/>
    </source>
</evidence>
<dbReference type="AlphaFoldDB" id="A0A840W9A8"/>
<keyword evidence="3" id="KW-1185">Reference proteome</keyword>
<feature type="transmembrane region" description="Helical" evidence="1">
    <location>
        <begin position="426"/>
        <end position="446"/>
    </location>
</feature>
<feature type="transmembrane region" description="Helical" evidence="1">
    <location>
        <begin position="300"/>
        <end position="318"/>
    </location>
</feature>
<keyword evidence="1" id="KW-0812">Transmembrane</keyword>
<evidence type="ECO:0000313" key="2">
    <source>
        <dbReference type="EMBL" id="MBB5492704.1"/>
    </source>
</evidence>
<organism evidence="2 3">
    <name type="scientific">Nocardiopsis metallicus</name>
    <dbReference type="NCBI Taxonomy" id="179819"/>
    <lineage>
        <taxon>Bacteria</taxon>
        <taxon>Bacillati</taxon>
        <taxon>Actinomycetota</taxon>
        <taxon>Actinomycetes</taxon>
        <taxon>Streptosporangiales</taxon>
        <taxon>Nocardiopsidaceae</taxon>
        <taxon>Nocardiopsis</taxon>
    </lineage>
</organism>
<keyword evidence="1" id="KW-0472">Membrane</keyword>
<keyword evidence="1" id="KW-1133">Transmembrane helix</keyword>
<accession>A0A840W9A8</accession>
<evidence type="ECO:0000313" key="3">
    <source>
        <dbReference type="Proteomes" id="UP000579647"/>
    </source>
</evidence>
<evidence type="ECO:0000256" key="1">
    <source>
        <dbReference type="SAM" id="Phobius"/>
    </source>
</evidence>
<feature type="transmembrane region" description="Helical" evidence="1">
    <location>
        <begin position="254"/>
        <end position="273"/>
    </location>
</feature>
<feature type="transmembrane region" description="Helical" evidence="1">
    <location>
        <begin position="330"/>
        <end position="352"/>
    </location>
</feature>
<sequence length="683" mass="73605">MRLLPGRILARVTALPAIALSAWLLAAFPLLVIGHFTPLTSLILGLPAVVAACALVPRLIPDPPDGERVPWWPVIAVLVIAVAFAAVQIAFHAEALVIRRDPASYAMYTAWIAENGYLPIPQQRELIAGDDPALSYQSLAYYQRDDVIWPQFMAGAPLVLSVGYWLGGLDGMLVTTPVLGALGVLTFAGLTARLVGARWAPLAALILAVCLPQQWVSRFTYSEPLAQILLLGGLLLAFDALARNRSITDRWGGPQTLAAVAGLVFGLGVLVRIDAIRDLLPVVGFVGLLLVARRGQGLPLVGGLAVGVIYGLVAGYGFSYPYLDYLSDSLNPLLLISSVVVFATVVLTAALWRYGLPHTERVRWLPNTMAALALLTMVGFAIRPLLWPDYGHGSDFTDQWVAAVQQIEGLPVEGSRTYYDMSLYWVGWYVGLGTVLFAALGVALVLRRLTQRRDLPWLLPAMLLVWTVTTTLLRPAITPDHPWASRRLIVLVIPAFILFAVWFLAWLTHYCERSVSYTRGGSMVRSLPAVVAACAAVSLLGPAVATSAAGIMGYRQDVGTVAETERLCASLPPDASVIVVDSAMAGNYMPLLRNVCGAPTAALADPSPEVVQRVVSAVHERGRDAVLAAPEWDHLDGLTDGSVEPERHFHVVAEMDPSTLMEPPTGHWTFNGSVWTAVLPASE</sequence>
<gene>
    <name evidence="2" type="ORF">HNR07_003841</name>
</gene>
<proteinExistence type="predicted"/>
<dbReference type="EMBL" id="JACHDO010000001">
    <property type="protein sequence ID" value="MBB5492704.1"/>
    <property type="molecule type" value="Genomic_DNA"/>
</dbReference>